<protein>
    <recommendedName>
        <fullName evidence="3">DUF465 domain-containing protein</fullName>
    </recommendedName>
</protein>
<proteinExistence type="predicted"/>
<comment type="caution">
    <text evidence="1">The sequence shown here is derived from an EMBL/GenBank/DDBJ whole genome shotgun (WGS) entry which is preliminary data.</text>
</comment>
<reference evidence="1 2" key="1">
    <citation type="submission" date="2019-05" db="EMBL/GenBank/DDBJ databases">
        <authorList>
            <person name="Pankratov T."/>
            <person name="Grouzdev D."/>
        </authorList>
    </citation>
    <scope>NUCLEOTIDE SEQUENCE [LARGE SCALE GENOMIC DNA]</scope>
    <source>
        <strain evidence="1 2">KEBCLARHB70R</strain>
    </source>
</reference>
<dbReference type="AlphaFoldDB" id="A0A5R9J1E9"/>
<evidence type="ECO:0000313" key="1">
    <source>
        <dbReference type="EMBL" id="TLU71480.1"/>
    </source>
</evidence>
<dbReference type="Proteomes" id="UP000305654">
    <property type="component" value="Unassembled WGS sequence"/>
</dbReference>
<evidence type="ECO:0000313" key="2">
    <source>
        <dbReference type="Proteomes" id="UP000305654"/>
    </source>
</evidence>
<accession>A0A5R9J1E9</accession>
<sequence length="69" mass="8473">MVKLRRGLEVAQHEALLQRTDFHLNLVEQQLHQTYGRSWQTKLRVLRRHLRGLQEDLRRRFLEQEVDKV</sequence>
<name>A0A5R9J1E9_9PROT</name>
<gene>
    <name evidence="1" type="ORF">FE263_16410</name>
</gene>
<dbReference type="RefSeq" id="WP_138327118.1">
    <property type="nucleotide sequence ID" value="NZ_VCDI01000006.1"/>
</dbReference>
<evidence type="ECO:0008006" key="3">
    <source>
        <dbReference type="Google" id="ProtNLM"/>
    </source>
</evidence>
<organism evidence="1 2">
    <name type="scientific">Lichenicoccus roseus</name>
    <dbReference type="NCBI Taxonomy" id="2683649"/>
    <lineage>
        <taxon>Bacteria</taxon>
        <taxon>Pseudomonadati</taxon>
        <taxon>Pseudomonadota</taxon>
        <taxon>Alphaproteobacteria</taxon>
        <taxon>Acetobacterales</taxon>
        <taxon>Acetobacteraceae</taxon>
        <taxon>Lichenicoccus</taxon>
    </lineage>
</organism>
<dbReference type="EMBL" id="VCDI01000006">
    <property type="protein sequence ID" value="TLU71480.1"/>
    <property type="molecule type" value="Genomic_DNA"/>
</dbReference>
<keyword evidence="2" id="KW-1185">Reference proteome</keyword>